<evidence type="ECO:0000313" key="4">
    <source>
        <dbReference type="Proteomes" id="UP001371218"/>
    </source>
</evidence>
<gene>
    <name evidence="3" type="ORF">AACH06_18420</name>
</gene>
<dbReference type="RefSeq" id="WP_341427220.1">
    <property type="nucleotide sequence ID" value="NZ_JBBUTG010000012.1"/>
</dbReference>
<dbReference type="InterPro" id="IPR025392">
    <property type="entry name" value="DUF4124"/>
</dbReference>
<accession>A0ABU9BS54</accession>
<dbReference type="EMBL" id="JBBUTG010000012">
    <property type="protein sequence ID" value="MEK8032800.1"/>
    <property type="molecule type" value="Genomic_DNA"/>
</dbReference>
<organism evidence="3 4">
    <name type="scientific">Ideonella lacteola</name>
    <dbReference type="NCBI Taxonomy" id="2984193"/>
    <lineage>
        <taxon>Bacteria</taxon>
        <taxon>Pseudomonadati</taxon>
        <taxon>Pseudomonadota</taxon>
        <taxon>Betaproteobacteria</taxon>
        <taxon>Burkholderiales</taxon>
        <taxon>Sphaerotilaceae</taxon>
        <taxon>Ideonella</taxon>
    </lineage>
</organism>
<feature type="domain" description="DUF4124" evidence="2">
    <location>
        <begin position="20"/>
        <end position="69"/>
    </location>
</feature>
<proteinExistence type="predicted"/>
<evidence type="ECO:0000256" key="1">
    <source>
        <dbReference type="SAM" id="MobiDB-lite"/>
    </source>
</evidence>
<evidence type="ECO:0000313" key="3">
    <source>
        <dbReference type="EMBL" id="MEK8032800.1"/>
    </source>
</evidence>
<keyword evidence="4" id="KW-1185">Reference proteome</keyword>
<reference evidence="3 4" key="1">
    <citation type="submission" date="2024-04" db="EMBL/GenBank/DDBJ databases">
        <title>Novel species of the genus Ideonella isolated from streams.</title>
        <authorList>
            <person name="Lu H."/>
        </authorList>
    </citation>
    <scope>NUCLEOTIDE SEQUENCE [LARGE SCALE GENOMIC DNA]</scope>
    <source>
        <strain evidence="3 4">DXS29W</strain>
    </source>
</reference>
<feature type="region of interest" description="Disordered" evidence="1">
    <location>
        <begin position="40"/>
        <end position="121"/>
    </location>
</feature>
<comment type="caution">
    <text evidence="3">The sequence shown here is derived from an EMBL/GenBank/DDBJ whole genome shotgun (WGS) entry which is preliminary data.</text>
</comment>
<feature type="compositionally biased region" description="Low complexity" evidence="1">
    <location>
        <begin position="63"/>
        <end position="82"/>
    </location>
</feature>
<name>A0ABU9BS54_9BURK</name>
<dbReference type="Pfam" id="PF13511">
    <property type="entry name" value="DUF4124"/>
    <property type="match status" value="1"/>
</dbReference>
<dbReference type="Proteomes" id="UP001371218">
    <property type="component" value="Unassembled WGS sequence"/>
</dbReference>
<evidence type="ECO:0000259" key="2">
    <source>
        <dbReference type="Pfam" id="PF13511"/>
    </source>
</evidence>
<protein>
    <submittedName>
        <fullName evidence="3">DUF4124 domain-containing protein</fullName>
    </submittedName>
</protein>
<feature type="compositionally biased region" description="Basic and acidic residues" evidence="1">
    <location>
        <begin position="102"/>
        <end position="114"/>
    </location>
</feature>
<sequence length="174" mass="18666">MKSITSSFGRLGWLALAVALVHTSALAQGIWKWRDKDGRVQVSDRAPPVDVPEKDILQRPHGARAPAPALSASEAASAADSAPRVDPTLEAKKNKMQADQAAAEKAKKDAETAKRNQARMETCQRARNQLAALESGQRVGRMNDKGEREILDDSGRAAEIARTRAVADSACNGN</sequence>